<dbReference type="AlphaFoldDB" id="A0A365YFV9"/>
<reference evidence="3 4" key="1">
    <citation type="submission" date="2018-01" db="EMBL/GenBank/DDBJ databases">
        <title>Glutamicibacter soli strain NHPC-3 Whole genome sequence and assembly.</title>
        <authorList>
            <person name="Choudhury P."/>
            <person name="Gupta D."/>
            <person name="Sengupta K."/>
            <person name="Jawed A."/>
            <person name="Sultana N."/>
            <person name="Saha P."/>
        </authorList>
    </citation>
    <scope>NUCLEOTIDE SEQUENCE [LARGE SCALE GENOMIC DNA]</scope>
    <source>
        <strain evidence="3 4">NHPC-3</strain>
    </source>
</reference>
<comment type="similarity">
    <text evidence="1">Belongs to the PrpF family.</text>
</comment>
<dbReference type="Gene3D" id="3.10.310.10">
    <property type="entry name" value="Diaminopimelate Epimerase, Chain A, domain 1"/>
    <property type="match status" value="2"/>
</dbReference>
<accession>A0A365YFV9</accession>
<proteinExistence type="inferred from homology"/>
<dbReference type="GO" id="GO:0016853">
    <property type="term" value="F:isomerase activity"/>
    <property type="evidence" value="ECO:0007669"/>
    <property type="project" value="UniProtKB-KW"/>
</dbReference>
<dbReference type="PANTHER" id="PTHR43709">
    <property type="entry name" value="ACONITATE ISOMERASE-RELATED"/>
    <property type="match status" value="1"/>
</dbReference>
<dbReference type="Pfam" id="PF04303">
    <property type="entry name" value="PrpF"/>
    <property type="match status" value="1"/>
</dbReference>
<keyword evidence="3" id="KW-0808">Transferase</keyword>
<dbReference type="GO" id="GO:0008483">
    <property type="term" value="F:transaminase activity"/>
    <property type="evidence" value="ECO:0007669"/>
    <property type="project" value="UniProtKB-KW"/>
</dbReference>
<sequence length="371" mass="38410">MQWIEAAFVRGGTSKGLFFAQDWLPEDESDRNRVFAEALGSPDRFGRQLDGLGGGISSLSKVMVASRSQREGVDLDYTFGQVAVDTGETDYAGNCGNLSSGVVPFALEAGLVQAPDGRQEFTLYNTNTAKIVRVVLTVIEGRAAVGGKLSLPGVHGTAAPIELSYPDPAGSRSAGLLPTGNPVDTLRVEGHDYPVTLVDAALPTVVIEASRLGLEGTESPEQIDANKPVMELLEKIRRAGSAAMGLCATSEDAALVMPKIVLAAAPAPAMLLDGTLSDAAESDLVIRVISMGQTHKAVPGTGAMCLAAAAQVPGSIPAALASGRQGEVIRLGTPSGSVSAAAHFDNAGKLAHTSLLRTARVLMKGFVQLPR</sequence>
<dbReference type="RefSeq" id="WP_113607355.1">
    <property type="nucleotide sequence ID" value="NZ_JBNBOD010000001.1"/>
</dbReference>
<dbReference type="EMBL" id="POAF01000004">
    <property type="protein sequence ID" value="RBM01170.1"/>
    <property type="molecule type" value="Genomic_DNA"/>
</dbReference>
<evidence type="ECO:0000313" key="3">
    <source>
        <dbReference type="EMBL" id="RBM01170.1"/>
    </source>
</evidence>
<evidence type="ECO:0000256" key="2">
    <source>
        <dbReference type="ARBA" id="ARBA00023235"/>
    </source>
</evidence>
<protein>
    <submittedName>
        <fullName evidence="3">Acetylornithine aminotransferase</fullName>
    </submittedName>
</protein>
<name>A0A365YFV9_9MICC</name>
<comment type="caution">
    <text evidence="3">The sequence shown here is derived from an EMBL/GenBank/DDBJ whole genome shotgun (WGS) entry which is preliminary data.</text>
</comment>
<organism evidence="3 4">
    <name type="scientific">Glutamicibacter soli</name>
    <dbReference type="NCBI Taxonomy" id="453836"/>
    <lineage>
        <taxon>Bacteria</taxon>
        <taxon>Bacillati</taxon>
        <taxon>Actinomycetota</taxon>
        <taxon>Actinomycetes</taxon>
        <taxon>Micrococcales</taxon>
        <taxon>Micrococcaceae</taxon>
        <taxon>Glutamicibacter</taxon>
    </lineage>
</organism>
<gene>
    <name evidence="3" type="ORF">C1H84_10340</name>
</gene>
<keyword evidence="2" id="KW-0413">Isomerase</keyword>
<evidence type="ECO:0000256" key="1">
    <source>
        <dbReference type="ARBA" id="ARBA00007673"/>
    </source>
</evidence>
<dbReference type="SUPFAM" id="SSF54506">
    <property type="entry name" value="Diaminopimelate epimerase-like"/>
    <property type="match status" value="2"/>
</dbReference>
<dbReference type="PANTHER" id="PTHR43709:SF2">
    <property type="entry name" value="DUF453 DOMAIN PROTEIN (AFU_ORTHOLOGUE AFUA_6G00360)"/>
    <property type="match status" value="1"/>
</dbReference>
<dbReference type="Proteomes" id="UP000252167">
    <property type="component" value="Unassembled WGS sequence"/>
</dbReference>
<evidence type="ECO:0000313" key="4">
    <source>
        <dbReference type="Proteomes" id="UP000252167"/>
    </source>
</evidence>
<dbReference type="InterPro" id="IPR007400">
    <property type="entry name" value="PrpF-like"/>
</dbReference>
<keyword evidence="3" id="KW-0032">Aminotransferase</keyword>
<keyword evidence="4" id="KW-1185">Reference proteome</keyword>